<gene>
    <name evidence="2" type="ORF">ACFO5U_08120</name>
</gene>
<evidence type="ECO:0000313" key="2">
    <source>
        <dbReference type="EMBL" id="MFC4712820.1"/>
    </source>
</evidence>
<sequence length="394" mass="44583">MKAALTIITSLLLAITIGALPALAVSEDSRDFERFLQSIKWEKADYLAYLDSKDWSLDEFDSVDELGTPLSENGVSKVLKTYNLTRAELNSLLEEFGEIDKGEDVLDGTYLIFTEELIEAVDFYLSYQQDWTPISDAGLAALAAKYGFSSTSELEEFLNSFDDSIENYDFIEDLESSIVFYQEDWLFEMDFDSLFAEFGLTEQELERLMQHFETIDYMNPEFEERLMQLSERMMAIEEFSTVTELSAEQIAELLAIYDEFMKLFEMEAKYYFIKGDEKKEMNIQSLISLETTDGYDLLIELYNLQGDFLADILLTAEMFGSELIVDTGKELGGTTPTITPIPPKTNIESTTHQTVKGGKLPNTASSFATNAAIGLGFVLFGALLLRRNRAKRAA</sequence>
<dbReference type="EMBL" id="JBHSGL010000005">
    <property type="protein sequence ID" value="MFC4712820.1"/>
    <property type="molecule type" value="Genomic_DNA"/>
</dbReference>
<keyword evidence="3" id="KW-1185">Reference proteome</keyword>
<proteinExistence type="predicted"/>
<dbReference type="RefSeq" id="WP_377278272.1">
    <property type="nucleotide sequence ID" value="NZ_JBHSGL010000005.1"/>
</dbReference>
<name>A0ABV9MDD9_9BACL</name>
<protein>
    <submittedName>
        <fullName evidence="2">Processed acidic surface protein</fullName>
    </submittedName>
</protein>
<evidence type="ECO:0000256" key="1">
    <source>
        <dbReference type="SAM" id="Phobius"/>
    </source>
</evidence>
<reference evidence="3" key="1">
    <citation type="journal article" date="2019" name="Int. J. Syst. Evol. Microbiol.">
        <title>The Global Catalogue of Microorganisms (GCM) 10K type strain sequencing project: providing services to taxonomists for standard genome sequencing and annotation.</title>
        <authorList>
            <consortium name="The Broad Institute Genomics Platform"/>
            <consortium name="The Broad Institute Genome Sequencing Center for Infectious Disease"/>
            <person name="Wu L."/>
            <person name="Ma J."/>
        </authorList>
    </citation>
    <scope>NUCLEOTIDE SEQUENCE [LARGE SCALE GENOMIC DNA]</scope>
    <source>
        <strain evidence="3">CGMCC 1.12151</strain>
    </source>
</reference>
<accession>A0ABV9MDD9</accession>
<comment type="caution">
    <text evidence="2">The sequence shown here is derived from an EMBL/GenBank/DDBJ whole genome shotgun (WGS) entry which is preliminary data.</text>
</comment>
<organism evidence="2 3">
    <name type="scientific">Planococcus dechangensis</name>
    <dbReference type="NCBI Taxonomy" id="1176255"/>
    <lineage>
        <taxon>Bacteria</taxon>
        <taxon>Bacillati</taxon>
        <taxon>Bacillota</taxon>
        <taxon>Bacilli</taxon>
        <taxon>Bacillales</taxon>
        <taxon>Caryophanaceae</taxon>
        <taxon>Planococcus</taxon>
    </lineage>
</organism>
<keyword evidence="1" id="KW-0472">Membrane</keyword>
<dbReference type="InterPro" id="IPR030832">
    <property type="entry name" value="Acidic_LPXTA"/>
</dbReference>
<keyword evidence="1" id="KW-1133">Transmembrane helix</keyword>
<dbReference type="Proteomes" id="UP001595932">
    <property type="component" value="Unassembled WGS sequence"/>
</dbReference>
<keyword evidence="1" id="KW-0812">Transmembrane</keyword>
<dbReference type="NCBIfam" id="TIGR04383">
    <property type="entry name" value="acidic_w_LPXTA"/>
    <property type="match status" value="2"/>
</dbReference>
<evidence type="ECO:0000313" key="3">
    <source>
        <dbReference type="Proteomes" id="UP001595932"/>
    </source>
</evidence>
<feature type="transmembrane region" description="Helical" evidence="1">
    <location>
        <begin position="367"/>
        <end position="385"/>
    </location>
</feature>